<name>A0A0D5YSJ9_9FLAO</name>
<sequence>MIGVLLMAACGDRAAKSDTASEPIPVSVATVETGSERYFTAGSGQIRSGNSAVLSTRMMGHIERIPVRVGQKVNKDDLLVVINNMDLRAKKAQVSASIIEAKAAFANAKKDYDRFVNLFQKNSASQKELDDMTARYEMAKARLQAAEEMEKEVNAQFAYVNIRAPFKGVVTNTFVDVGEMANPGMPLVGIEAPGALEVVAKIPENKVGQLREGMTAMVTVKVLDTVLNGTLTELSTSASNTGGQYLATVELKNPPASVLSGMYATVAFPVENTQSQMLTVPKQALVERGQLTGIYTVGQNNTAILRWLRLGDPVGDGFEVLSGLSGGETYIVSYQGKLFNGAKVAIQ</sequence>
<dbReference type="KEGG" id="mlt:VC82_1619"/>
<comment type="similarity">
    <text evidence="1">Belongs to the membrane fusion protein (MFP) (TC 8.A.1) family.</text>
</comment>
<dbReference type="Proteomes" id="UP000032726">
    <property type="component" value="Chromosome"/>
</dbReference>
<keyword evidence="2" id="KW-0175">Coiled coil</keyword>
<dbReference type="STRING" id="516051.VC82_1619"/>
<dbReference type="EMBL" id="CP011071">
    <property type="protein sequence ID" value="AKA35235.1"/>
    <property type="molecule type" value="Genomic_DNA"/>
</dbReference>
<evidence type="ECO:0000259" key="4">
    <source>
        <dbReference type="Pfam" id="PF25973"/>
    </source>
</evidence>
<evidence type="ECO:0000259" key="3">
    <source>
        <dbReference type="Pfam" id="PF25954"/>
    </source>
</evidence>
<protein>
    <submittedName>
        <fullName evidence="5">Efflux transporter, RND family, MFP subunit</fullName>
    </submittedName>
</protein>
<dbReference type="GO" id="GO:0015562">
    <property type="term" value="F:efflux transmembrane transporter activity"/>
    <property type="evidence" value="ECO:0007669"/>
    <property type="project" value="TreeGrafter"/>
</dbReference>
<dbReference type="NCBIfam" id="TIGR01730">
    <property type="entry name" value="RND_mfp"/>
    <property type="match status" value="1"/>
</dbReference>
<dbReference type="Gene3D" id="2.40.30.170">
    <property type="match status" value="1"/>
</dbReference>
<evidence type="ECO:0000313" key="5">
    <source>
        <dbReference type="EMBL" id="AKA35235.1"/>
    </source>
</evidence>
<organism evidence="5 6">
    <name type="scientific">Flagellimonas lutaonensis</name>
    <dbReference type="NCBI Taxonomy" id="516051"/>
    <lineage>
        <taxon>Bacteria</taxon>
        <taxon>Pseudomonadati</taxon>
        <taxon>Bacteroidota</taxon>
        <taxon>Flavobacteriia</taxon>
        <taxon>Flavobacteriales</taxon>
        <taxon>Flavobacteriaceae</taxon>
        <taxon>Flagellimonas</taxon>
    </lineage>
</organism>
<dbReference type="HOGENOM" id="CLU_018816_1_4_10"/>
<reference evidence="5 6" key="1">
    <citation type="submission" date="2015-03" db="EMBL/GenBank/DDBJ databases">
        <title>Complete genome sequence of Muricauda lutaonensis CC-HSB-11T, isolated from a coastal hot spring.</title>
        <authorList>
            <person name="Kim K.M."/>
        </authorList>
    </citation>
    <scope>NUCLEOTIDE SEQUENCE [LARGE SCALE GENOMIC DNA]</scope>
    <source>
        <strain evidence="5 6">CC-HSB-11</strain>
    </source>
</reference>
<evidence type="ECO:0000256" key="2">
    <source>
        <dbReference type="SAM" id="Coils"/>
    </source>
</evidence>
<dbReference type="PANTHER" id="PTHR30469">
    <property type="entry name" value="MULTIDRUG RESISTANCE PROTEIN MDTA"/>
    <property type="match status" value="1"/>
</dbReference>
<evidence type="ECO:0000313" key="6">
    <source>
        <dbReference type="Proteomes" id="UP000032726"/>
    </source>
</evidence>
<gene>
    <name evidence="5" type="ORF">VC82_1619</name>
</gene>
<dbReference type="Gene3D" id="1.10.287.470">
    <property type="entry name" value="Helix hairpin bin"/>
    <property type="match status" value="1"/>
</dbReference>
<dbReference type="Pfam" id="PF25954">
    <property type="entry name" value="Beta-barrel_RND_2"/>
    <property type="match status" value="1"/>
</dbReference>
<accession>A0A0D5YSJ9</accession>
<feature type="domain" description="CzcB-like barrel-sandwich hybrid" evidence="4">
    <location>
        <begin position="52"/>
        <end position="180"/>
    </location>
</feature>
<feature type="coiled-coil region" evidence="2">
    <location>
        <begin position="122"/>
        <end position="156"/>
    </location>
</feature>
<dbReference type="Gene3D" id="2.40.420.20">
    <property type="match status" value="1"/>
</dbReference>
<dbReference type="AlphaFoldDB" id="A0A0D5YSJ9"/>
<dbReference type="Pfam" id="PF25973">
    <property type="entry name" value="BSH_CzcB"/>
    <property type="match status" value="1"/>
</dbReference>
<evidence type="ECO:0000256" key="1">
    <source>
        <dbReference type="ARBA" id="ARBA00009477"/>
    </source>
</evidence>
<proteinExistence type="inferred from homology"/>
<dbReference type="InterPro" id="IPR058792">
    <property type="entry name" value="Beta-barrel_RND_2"/>
</dbReference>
<dbReference type="SUPFAM" id="SSF111369">
    <property type="entry name" value="HlyD-like secretion proteins"/>
    <property type="match status" value="1"/>
</dbReference>
<dbReference type="GO" id="GO:1990281">
    <property type="term" value="C:efflux pump complex"/>
    <property type="evidence" value="ECO:0007669"/>
    <property type="project" value="TreeGrafter"/>
</dbReference>
<dbReference type="Gene3D" id="2.40.50.100">
    <property type="match status" value="1"/>
</dbReference>
<keyword evidence="6" id="KW-1185">Reference proteome</keyword>
<feature type="domain" description="CusB-like beta-barrel" evidence="3">
    <location>
        <begin position="198"/>
        <end position="268"/>
    </location>
</feature>
<dbReference type="PANTHER" id="PTHR30469:SF15">
    <property type="entry name" value="HLYD FAMILY OF SECRETION PROTEINS"/>
    <property type="match status" value="1"/>
</dbReference>
<dbReference type="InterPro" id="IPR006143">
    <property type="entry name" value="RND_pump_MFP"/>
</dbReference>
<dbReference type="InterPro" id="IPR058647">
    <property type="entry name" value="BSH_CzcB-like"/>
</dbReference>